<dbReference type="PROSITE" id="PS50012">
    <property type="entry name" value="RCC1_3"/>
    <property type="match status" value="1"/>
</dbReference>
<evidence type="ECO:0000259" key="1">
    <source>
        <dbReference type="Pfam" id="PF20009"/>
    </source>
</evidence>
<evidence type="ECO:0000313" key="3">
    <source>
        <dbReference type="Proteomes" id="UP000548067"/>
    </source>
</evidence>
<dbReference type="Gene3D" id="2.130.10.30">
    <property type="entry name" value="Regulator of chromosome condensation 1/beta-lactamase-inhibitor protein II"/>
    <property type="match status" value="1"/>
</dbReference>
<dbReference type="SUPFAM" id="SSF50985">
    <property type="entry name" value="RCC1/BLIP-II"/>
    <property type="match status" value="1"/>
</dbReference>
<comment type="caution">
    <text evidence="2">The sequence shown here is derived from an EMBL/GenBank/DDBJ whole genome shotgun (WGS) entry which is preliminary data.</text>
</comment>
<evidence type="ECO:0000313" key="2">
    <source>
        <dbReference type="EMBL" id="NMR35586.1"/>
    </source>
</evidence>
<name>A0A848N5D4_9FLAO</name>
<feature type="domain" description="GEVED" evidence="1">
    <location>
        <begin position="1044"/>
        <end position="1115"/>
    </location>
</feature>
<protein>
    <recommendedName>
        <fullName evidence="1">GEVED domain-containing protein</fullName>
    </recommendedName>
</protein>
<dbReference type="SUPFAM" id="SSF63825">
    <property type="entry name" value="YWTD domain"/>
    <property type="match status" value="1"/>
</dbReference>
<dbReference type="InterPro" id="IPR009091">
    <property type="entry name" value="RCC1/BLIP-II"/>
</dbReference>
<proteinExistence type="predicted"/>
<reference evidence="2 3" key="1">
    <citation type="submission" date="2020-04" db="EMBL/GenBank/DDBJ databases">
        <title>Genome analysis and antimicrobial resistance characteristics of Chryseobacterium aquaticum isolated from farmed salmonids.</title>
        <authorList>
            <person name="Saticioglu I.B."/>
            <person name="Duman M."/>
            <person name="Altun S."/>
        </authorList>
    </citation>
    <scope>NUCLEOTIDE SEQUENCE [LARGE SCALE GENOMIC DNA]</scope>
    <source>
        <strain evidence="2 3">C-174</strain>
    </source>
</reference>
<dbReference type="AlphaFoldDB" id="A0A848N5D4"/>
<dbReference type="Proteomes" id="UP000548067">
    <property type="component" value="Unassembled WGS sequence"/>
</dbReference>
<gene>
    <name evidence="2" type="ORF">HIO71_15520</name>
</gene>
<sequence length="1229" mass="129001">MRKNNFRIRARSLFSKTEEQLSYQKKKNLTSFILVISLFLGISKTNAQCGFITGEGCIGTDYNNAFINSNNNVATVEYDNYTSAYHGTAVRQYDGTFEVWGQNMANAGTNSTAGNALSPITLNGTNFPAIGNEKVLKVTGGSAGGNAQQFIALTSNGLYAWGWQGYILSTSLTTSSTFQKIAVNGKSDGLPPGVSPGDVKMMTGSVLRIGGSGASDADGTLCIVTCSGNVWVLSENATARGNGSTGNATTWYQITESTSGNPFLNNVVAARVSGGTVMALKNDGTVWTWGYRTYLGNDTAQSSTRNRATQMDLSNLSGTVKMIGVTSMNLDSSPLGSSYYILMTDGNLYALGQNSQRQLGDWSTTERRIWVQPRYVSSTGQIMNNIQWISPNEHDSRYAGINVINSSNQLYNWGYNDGSMLGRGTTNASVNPGIPNGLTASSIITSVQTGGHTTMITEQCQTNYGYVGHRIDGSMGSNSGTDTDETSFTFNTAYVTICASLVPTITLDPQTKGGTGKYCVGVEFDLTAIPSGGTVTANTGPVIITGSATTGYRVIFTSAGTATITYQTPAGTCPIRTITETFQSETCNLINAVDDVYASVTPGSTTASVIVNDKNNAGGQAVIGTSAGQVSIATSGTWPAGFTLNANGSISIASTVTPGIYTMDYIICNQTSGSPCDTANISITTVAPYDCTGKIYSLSSVTGEIREFNTPATSGALGSVINTTPHPNALSAAPNGPNALGYSNATRKFYYVLNQNNGTNITFVSYDPATDTYENLATTNGFIYRGTVTNDGLGYYGITSTNVLKYYDIANNTWTNITNNYVDQNGVSLNVLLNTYSGGDIAMDGNGDLWILAGTTSSNTAYVFRVKSAVPKTNMAGAPLVLEQIVKQNIGASPNGISFNSSGELFITNNSTLFRMNSDFSISSIGNISPVNGGGDLASCAFPTALFPLSDFGDAPDSYKTMLSSDGPRHTASQYDATNNTAALMIGSAIDLENDGFAGVMSNGDDVNNIFDEGSVTFPVLNSTSATYSATIPVVNTTGVTASLKGWIDFNKNGVFDSSESASVSVPGGATNVTLTWSGLSGLTEGITYYRLRIAKSATEIANPTGAAFGGEVEDGKFTISGPAFCYEDPTLVAGATYPVKHGITVLGRAGTDNGNWPMLRNSAYTALEGKTKGLVITRNSSPETTIAIPVVGMMVFDTNENAGAGCLKIYTGSGAGEGWKCFDSQTCP</sequence>
<dbReference type="InterPro" id="IPR000408">
    <property type="entry name" value="Reg_chr_condens"/>
</dbReference>
<dbReference type="InterPro" id="IPR045474">
    <property type="entry name" value="GEVED"/>
</dbReference>
<organism evidence="2 3">
    <name type="scientific">Chryseobacterium aquaticum</name>
    <dbReference type="NCBI Taxonomy" id="452084"/>
    <lineage>
        <taxon>Bacteria</taxon>
        <taxon>Pseudomonadati</taxon>
        <taxon>Bacteroidota</taxon>
        <taxon>Flavobacteriia</taxon>
        <taxon>Flavobacteriales</taxon>
        <taxon>Weeksellaceae</taxon>
        <taxon>Chryseobacterium group</taxon>
        <taxon>Chryseobacterium</taxon>
    </lineage>
</organism>
<dbReference type="Pfam" id="PF20009">
    <property type="entry name" value="GEVED"/>
    <property type="match status" value="1"/>
</dbReference>
<accession>A0A848N5D4</accession>
<dbReference type="RefSeq" id="WP_169322129.1">
    <property type="nucleotide sequence ID" value="NZ_JABCJF010000009.1"/>
</dbReference>
<dbReference type="EMBL" id="JABCJF010000009">
    <property type="protein sequence ID" value="NMR35586.1"/>
    <property type="molecule type" value="Genomic_DNA"/>
</dbReference>